<gene>
    <name evidence="1" type="primary">Acey_s0281.g1239</name>
    <name evidence="1" type="ORF">Y032_0281g1239</name>
</gene>
<accession>A0A016S6J9</accession>
<keyword evidence="2" id="KW-1185">Reference proteome</keyword>
<evidence type="ECO:0000313" key="2">
    <source>
        <dbReference type="Proteomes" id="UP000024635"/>
    </source>
</evidence>
<name>A0A016S6J9_9BILA</name>
<proteinExistence type="predicted"/>
<dbReference type="EMBL" id="JARK01001617">
    <property type="protein sequence ID" value="EYB86305.1"/>
    <property type="molecule type" value="Genomic_DNA"/>
</dbReference>
<comment type="caution">
    <text evidence="1">The sequence shown here is derived from an EMBL/GenBank/DDBJ whole genome shotgun (WGS) entry which is preliminary data.</text>
</comment>
<organism evidence="1 2">
    <name type="scientific">Ancylostoma ceylanicum</name>
    <dbReference type="NCBI Taxonomy" id="53326"/>
    <lineage>
        <taxon>Eukaryota</taxon>
        <taxon>Metazoa</taxon>
        <taxon>Ecdysozoa</taxon>
        <taxon>Nematoda</taxon>
        <taxon>Chromadorea</taxon>
        <taxon>Rhabditida</taxon>
        <taxon>Rhabditina</taxon>
        <taxon>Rhabditomorpha</taxon>
        <taxon>Strongyloidea</taxon>
        <taxon>Ancylostomatidae</taxon>
        <taxon>Ancylostomatinae</taxon>
        <taxon>Ancylostoma</taxon>
    </lineage>
</organism>
<dbReference type="Proteomes" id="UP000024635">
    <property type="component" value="Unassembled WGS sequence"/>
</dbReference>
<evidence type="ECO:0000313" key="1">
    <source>
        <dbReference type="EMBL" id="EYB86305.1"/>
    </source>
</evidence>
<sequence>MSTAGLYLSLLRRPHRRFISFLFWLFDHLHCVAAILFSHKNISRNRIWGKLVITEHRVAIVFRFHISHEDFDGEPWVPSERLFLLFKKYLSIGTLLKAEAHHIFVSELLTYSKPLCAESGNVLEMPQNSLQTRFSWRGSYQFTGANLRAKTCTTVDLIDLIYRSDQDVFSRR</sequence>
<dbReference type="AlphaFoldDB" id="A0A016S6J9"/>
<reference evidence="2" key="1">
    <citation type="journal article" date="2015" name="Nat. Genet.">
        <title>The genome and transcriptome of the zoonotic hookworm Ancylostoma ceylanicum identify infection-specific gene families.</title>
        <authorList>
            <person name="Schwarz E.M."/>
            <person name="Hu Y."/>
            <person name="Antoshechkin I."/>
            <person name="Miller M.M."/>
            <person name="Sternberg P.W."/>
            <person name="Aroian R.V."/>
        </authorList>
    </citation>
    <scope>NUCLEOTIDE SEQUENCE</scope>
    <source>
        <strain evidence="2">HY135</strain>
    </source>
</reference>
<protein>
    <submittedName>
        <fullName evidence="1">Uncharacterized protein</fullName>
    </submittedName>
</protein>